<dbReference type="AlphaFoldDB" id="A0A6N3EBI4"/>
<dbReference type="InterPro" id="IPR009954">
    <property type="entry name" value="DUF1482"/>
</dbReference>
<name>A0A6N3EBI4_KLEOX</name>
<dbReference type="Pfam" id="PF07358">
    <property type="entry name" value="DUF1482"/>
    <property type="match status" value="1"/>
</dbReference>
<dbReference type="EMBL" id="CACRTM010000026">
    <property type="protein sequence ID" value="VYU37335.1"/>
    <property type="molecule type" value="Genomic_DNA"/>
</dbReference>
<sequence length="128" mass="14200">MANPVPNSGRAIPMRNPRTGAPWSVSYDHVRKTYFHEPQGNLRFIRQPFYSRELAPYLRSGRYQLMSTMFALVITVGMLIGGNQDVLLGVYDSEKACQEAAVEQGVKGECLPLKGVLAEHPAGFTAQM</sequence>
<evidence type="ECO:0000313" key="1">
    <source>
        <dbReference type="EMBL" id="VYU37335.1"/>
    </source>
</evidence>
<protein>
    <recommendedName>
        <fullName evidence="2">DUF1482 domain-containing protein</fullName>
    </recommendedName>
</protein>
<evidence type="ECO:0008006" key="2">
    <source>
        <dbReference type="Google" id="ProtNLM"/>
    </source>
</evidence>
<organism evidence="1">
    <name type="scientific">Klebsiella oxytoca</name>
    <dbReference type="NCBI Taxonomy" id="571"/>
    <lineage>
        <taxon>Bacteria</taxon>
        <taxon>Pseudomonadati</taxon>
        <taxon>Pseudomonadota</taxon>
        <taxon>Gammaproteobacteria</taxon>
        <taxon>Enterobacterales</taxon>
        <taxon>Enterobacteriaceae</taxon>
        <taxon>Klebsiella/Raoultella group</taxon>
        <taxon>Klebsiella</taxon>
    </lineage>
</organism>
<dbReference type="RefSeq" id="WP_421800736.1">
    <property type="nucleotide sequence ID" value="NZ_CACRTM010000026.1"/>
</dbReference>
<accession>A0A6N3EBI4</accession>
<reference evidence="1" key="1">
    <citation type="submission" date="2019-11" db="EMBL/GenBank/DDBJ databases">
        <authorList>
            <person name="Feng L."/>
        </authorList>
    </citation>
    <scope>NUCLEOTIDE SEQUENCE</scope>
    <source>
        <strain evidence="1">KOxytocaLFYP65</strain>
    </source>
</reference>
<proteinExistence type="predicted"/>
<gene>
    <name evidence="1" type="ORF">KOLFYP65_03861</name>
</gene>